<dbReference type="OrthoDB" id="9924222at2"/>
<name>A0A1W1I6F9_9BACT</name>
<protein>
    <submittedName>
        <fullName evidence="1">Uncharacterized protein</fullName>
    </submittedName>
</protein>
<keyword evidence="2" id="KW-1185">Reference proteome</keyword>
<dbReference type="STRING" id="1325564.NSJP_2408"/>
<gene>
    <name evidence="1" type="ORF">NSJP_2408</name>
</gene>
<evidence type="ECO:0000313" key="1">
    <source>
        <dbReference type="EMBL" id="SLM48580.1"/>
    </source>
</evidence>
<accession>A0A1W1I6F9</accession>
<dbReference type="AlphaFoldDB" id="A0A1W1I6F9"/>
<dbReference type="KEGG" id="nja:NSJP_2408"/>
<organism evidence="1 2">
    <name type="scientific">Nitrospira japonica</name>
    <dbReference type="NCBI Taxonomy" id="1325564"/>
    <lineage>
        <taxon>Bacteria</taxon>
        <taxon>Pseudomonadati</taxon>
        <taxon>Nitrospirota</taxon>
        <taxon>Nitrospiria</taxon>
        <taxon>Nitrospirales</taxon>
        <taxon>Nitrospiraceae</taxon>
        <taxon>Nitrospira</taxon>
    </lineage>
</organism>
<reference evidence="1 2" key="1">
    <citation type="submission" date="2017-03" db="EMBL/GenBank/DDBJ databases">
        <authorList>
            <person name="Afonso C.L."/>
            <person name="Miller P.J."/>
            <person name="Scott M.A."/>
            <person name="Spackman E."/>
            <person name="Goraichik I."/>
            <person name="Dimitrov K.M."/>
            <person name="Suarez D.L."/>
            <person name="Swayne D.E."/>
        </authorList>
    </citation>
    <scope>NUCLEOTIDE SEQUENCE [LARGE SCALE GENOMIC DNA]</scope>
    <source>
        <strain evidence="1">Genome sequencing of Nitrospira japonica strain NJ11</strain>
    </source>
</reference>
<dbReference type="RefSeq" id="WP_080886943.1">
    <property type="nucleotide sequence ID" value="NZ_LT828648.1"/>
</dbReference>
<evidence type="ECO:0000313" key="2">
    <source>
        <dbReference type="Proteomes" id="UP000192042"/>
    </source>
</evidence>
<dbReference type="EMBL" id="LT828648">
    <property type="protein sequence ID" value="SLM48580.1"/>
    <property type="molecule type" value="Genomic_DNA"/>
</dbReference>
<sequence>MSIIREDRVEATICETRLKDILREKGPQTLDALCAMPDFGWAQALLAVDHLSRSHEIVLKLIAPREYQVSLAGEAL</sequence>
<proteinExistence type="predicted"/>
<dbReference type="Proteomes" id="UP000192042">
    <property type="component" value="Chromosome I"/>
</dbReference>